<dbReference type="Gene3D" id="2.40.420.20">
    <property type="match status" value="1"/>
</dbReference>
<feature type="domain" description="CusB-like beta-barrel" evidence="5">
    <location>
        <begin position="211"/>
        <end position="285"/>
    </location>
</feature>
<evidence type="ECO:0000256" key="2">
    <source>
        <dbReference type="SAM" id="MobiDB-lite"/>
    </source>
</evidence>
<evidence type="ECO:0000313" key="7">
    <source>
        <dbReference type="EMBL" id="MEL1242822.1"/>
    </source>
</evidence>
<dbReference type="SUPFAM" id="SSF111369">
    <property type="entry name" value="HlyD-like secretion proteins"/>
    <property type="match status" value="1"/>
</dbReference>
<evidence type="ECO:0000256" key="3">
    <source>
        <dbReference type="SAM" id="Phobius"/>
    </source>
</evidence>
<comment type="caution">
    <text evidence="7">The sequence shown here is derived from an EMBL/GenBank/DDBJ whole genome shotgun (WGS) entry which is preliminary data.</text>
</comment>
<dbReference type="Pfam" id="PF25954">
    <property type="entry name" value="Beta-barrel_RND_2"/>
    <property type="match status" value="1"/>
</dbReference>
<evidence type="ECO:0000256" key="1">
    <source>
        <dbReference type="ARBA" id="ARBA00009477"/>
    </source>
</evidence>
<accession>A0ABU9HRP1</accession>
<dbReference type="Gene3D" id="2.40.50.100">
    <property type="match status" value="1"/>
</dbReference>
<dbReference type="InterPro" id="IPR058792">
    <property type="entry name" value="Beta-barrel_RND_2"/>
</dbReference>
<feature type="transmembrane region" description="Helical" evidence="3">
    <location>
        <begin position="7"/>
        <end position="25"/>
    </location>
</feature>
<protein>
    <submittedName>
        <fullName evidence="7">Efflux RND transporter periplasmic adaptor subunit</fullName>
    </submittedName>
</protein>
<proteinExistence type="inferred from homology"/>
<organism evidence="7 8">
    <name type="scientific">Flavobacterium arundinis</name>
    <dbReference type="NCBI Taxonomy" id="3139143"/>
    <lineage>
        <taxon>Bacteria</taxon>
        <taxon>Pseudomonadati</taxon>
        <taxon>Bacteroidota</taxon>
        <taxon>Flavobacteriia</taxon>
        <taxon>Flavobacteriales</taxon>
        <taxon>Flavobacteriaceae</taxon>
        <taxon>Flavobacterium</taxon>
    </lineage>
</organism>
<dbReference type="RefSeq" id="WP_341695147.1">
    <property type="nucleotide sequence ID" value="NZ_JBBYHR010000001.1"/>
</dbReference>
<dbReference type="Pfam" id="PF25917">
    <property type="entry name" value="BSH_RND"/>
    <property type="match status" value="1"/>
</dbReference>
<keyword evidence="3" id="KW-0472">Membrane</keyword>
<evidence type="ECO:0000259" key="5">
    <source>
        <dbReference type="Pfam" id="PF25954"/>
    </source>
</evidence>
<evidence type="ECO:0000313" key="8">
    <source>
        <dbReference type="Proteomes" id="UP001464555"/>
    </source>
</evidence>
<dbReference type="Proteomes" id="UP001464555">
    <property type="component" value="Unassembled WGS sequence"/>
</dbReference>
<evidence type="ECO:0000259" key="4">
    <source>
        <dbReference type="Pfam" id="PF25917"/>
    </source>
</evidence>
<sequence length="402" mass="43423">MTRKAKIITGVLVAVVIAGILYFFVLKPKAAPLVVETATVKTGDINTIVTATGTIEAVKQVEVGTQVSGVVEKVYVDYNSVVKAGQLIAELDKENLQQQLTQARSAYNVALNERNYLQMIYDRQKSLYNEKVISRSEFQEAEYNLATGKGSLQQKLSDLKKAETNLGYSKIYSPIDGVVLSKDVNEGQTVAASFSTPTLFTIAQDLKQMQVEADVDEADIGNVKQGQRVVFTVDAFPGEEFNGAVTQVRLNSTVESNVVTYKVIIKADNPDEKLKPGLTATVSIYTMEIKDVLILEAKALNFTPDPDLLQQYNAGAGMKAIPADVKKAAPENALKTVWIKSAKGMESREVKTGRTDGINYEILSGLSKGDEVVTTLEAAGAADGMPQGGASSPFMPKPPSKK</sequence>
<dbReference type="EMBL" id="JBBYHR010000001">
    <property type="protein sequence ID" value="MEL1242822.1"/>
    <property type="molecule type" value="Genomic_DNA"/>
</dbReference>
<dbReference type="InterPro" id="IPR058649">
    <property type="entry name" value="CzcB_C"/>
</dbReference>
<feature type="domain" description="CzcB-like C-terminal circularly permuted SH3-like" evidence="6">
    <location>
        <begin position="335"/>
        <end position="375"/>
    </location>
</feature>
<name>A0ABU9HRP1_9FLAO</name>
<dbReference type="Gene3D" id="1.10.287.470">
    <property type="entry name" value="Helix hairpin bin"/>
    <property type="match status" value="1"/>
</dbReference>
<gene>
    <name evidence="7" type="ORF">AAEO56_01000</name>
</gene>
<comment type="similarity">
    <text evidence="1">Belongs to the membrane fusion protein (MFP) (TC 8.A.1) family.</text>
</comment>
<reference evidence="7 8" key="1">
    <citation type="submission" date="2024-04" db="EMBL/GenBank/DDBJ databases">
        <title>Flavobacterium sp. DGU11 16S ribosomal RNA gene Genome sequencing and assembly.</title>
        <authorList>
            <person name="Park S."/>
        </authorList>
    </citation>
    <scope>NUCLEOTIDE SEQUENCE [LARGE SCALE GENOMIC DNA]</scope>
    <source>
        <strain evidence="7 8">DGU11</strain>
    </source>
</reference>
<keyword evidence="3" id="KW-0812">Transmembrane</keyword>
<evidence type="ECO:0000259" key="6">
    <source>
        <dbReference type="Pfam" id="PF25975"/>
    </source>
</evidence>
<dbReference type="PANTHER" id="PTHR30469">
    <property type="entry name" value="MULTIDRUG RESISTANCE PROTEIN MDTA"/>
    <property type="match status" value="1"/>
</dbReference>
<dbReference type="NCBIfam" id="TIGR01730">
    <property type="entry name" value="RND_mfp"/>
    <property type="match status" value="1"/>
</dbReference>
<keyword evidence="3" id="KW-1133">Transmembrane helix</keyword>
<feature type="domain" description="Multidrug resistance protein MdtA-like barrel-sandwich hybrid" evidence="4">
    <location>
        <begin position="60"/>
        <end position="198"/>
    </location>
</feature>
<dbReference type="PANTHER" id="PTHR30469:SF33">
    <property type="entry name" value="SLR1207 PROTEIN"/>
    <property type="match status" value="1"/>
</dbReference>
<keyword evidence="8" id="KW-1185">Reference proteome</keyword>
<dbReference type="Pfam" id="PF25975">
    <property type="entry name" value="CzcB_C"/>
    <property type="match status" value="1"/>
</dbReference>
<dbReference type="InterPro" id="IPR058625">
    <property type="entry name" value="MdtA-like_BSH"/>
</dbReference>
<feature type="region of interest" description="Disordered" evidence="2">
    <location>
        <begin position="379"/>
        <end position="402"/>
    </location>
</feature>
<dbReference type="InterPro" id="IPR006143">
    <property type="entry name" value="RND_pump_MFP"/>
</dbReference>
<dbReference type="Gene3D" id="2.40.30.170">
    <property type="match status" value="1"/>
</dbReference>